<keyword evidence="3" id="KW-0378">Hydrolase</keyword>
<evidence type="ECO:0000256" key="1">
    <source>
        <dbReference type="ARBA" id="ARBA00011063"/>
    </source>
</evidence>
<evidence type="ECO:0000259" key="6">
    <source>
        <dbReference type="SMART" id="SM00226"/>
    </source>
</evidence>
<evidence type="ECO:0000256" key="3">
    <source>
        <dbReference type="ARBA" id="ARBA00022801"/>
    </source>
</evidence>
<dbReference type="InterPro" id="IPR023485">
    <property type="entry name" value="Ptyr_pPase"/>
</dbReference>
<dbReference type="Proteomes" id="UP000240042">
    <property type="component" value="Unassembled WGS sequence"/>
</dbReference>
<name>A0A1I1E9N8_BREAD</name>
<dbReference type="Pfam" id="PF01451">
    <property type="entry name" value="LMWPc"/>
    <property type="match status" value="1"/>
</dbReference>
<dbReference type="SMART" id="SM00226">
    <property type="entry name" value="LMWPc"/>
    <property type="match status" value="1"/>
</dbReference>
<accession>A0A1I1E9N8</accession>
<feature type="active site" description="Nucleophile" evidence="5">
    <location>
        <position position="8"/>
    </location>
</feature>
<evidence type="ECO:0000313" key="7">
    <source>
        <dbReference type="EMBL" id="SFB83811.1"/>
    </source>
</evidence>
<evidence type="ECO:0000256" key="2">
    <source>
        <dbReference type="ARBA" id="ARBA00013064"/>
    </source>
</evidence>
<dbReference type="PANTHER" id="PTHR11717:SF7">
    <property type="entry name" value="LOW MOLECULAR WEIGHT PHOSPHOTYROSINE PROTEIN PHOSPHATASE"/>
    <property type="match status" value="1"/>
</dbReference>
<dbReference type="Gene3D" id="3.40.50.2300">
    <property type="match status" value="1"/>
</dbReference>
<feature type="domain" description="Phosphotyrosine protein phosphatase I" evidence="6">
    <location>
        <begin position="2"/>
        <end position="149"/>
    </location>
</feature>
<dbReference type="OrthoDB" id="9784339at2"/>
<dbReference type="PANTHER" id="PTHR11717">
    <property type="entry name" value="LOW MOLECULAR WEIGHT PROTEIN TYROSINE PHOSPHATASE"/>
    <property type="match status" value="1"/>
</dbReference>
<dbReference type="InterPro" id="IPR050438">
    <property type="entry name" value="LMW_PTPase"/>
</dbReference>
<dbReference type="SUPFAM" id="SSF52788">
    <property type="entry name" value="Phosphotyrosine protein phosphatases I"/>
    <property type="match status" value="1"/>
</dbReference>
<dbReference type="EC" id="3.1.3.48" evidence="2"/>
<dbReference type="AlphaFoldDB" id="A0A1I1E9N8"/>
<dbReference type="RefSeq" id="WP_092319287.1">
    <property type="nucleotide sequence ID" value="NZ_FOKY01000009.1"/>
</dbReference>
<proteinExistence type="inferred from homology"/>
<dbReference type="PRINTS" id="PR00719">
    <property type="entry name" value="LMWPTPASE"/>
</dbReference>
<keyword evidence="8" id="KW-1185">Reference proteome</keyword>
<evidence type="ECO:0000313" key="8">
    <source>
        <dbReference type="Proteomes" id="UP000240042"/>
    </source>
</evidence>
<dbReference type="InterPro" id="IPR017867">
    <property type="entry name" value="Tyr_phospatase_low_mol_wt"/>
</dbReference>
<dbReference type="EMBL" id="FOKY01000009">
    <property type="protein sequence ID" value="SFB83811.1"/>
    <property type="molecule type" value="Genomic_DNA"/>
</dbReference>
<dbReference type="InterPro" id="IPR036196">
    <property type="entry name" value="Ptyr_pPase_sf"/>
</dbReference>
<feature type="active site" evidence="5">
    <location>
        <position position="14"/>
    </location>
</feature>
<sequence>MKKIIFVCLGNICRSPLAHTIFQKLAQNNQLNVIVDSAGIGNWHQGEHADPRMRKIAYEKGYDITHRAKQFTKNDWKEYDIIFSMGEDITSLLQERFKDSCNNNIFYFRNFDPMNPLENNVPDPYYGNKNDFNNIYNTIERTCQTLVDKLRLKEYPFNKF</sequence>
<organism evidence="7 8">
    <name type="scientific">Brevinema andersonii</name>
    <dbReference type="NCBI Taxonomy" id="34097"/>
    <lineage>
        <taxon>Bacteria</taxon>
        <taxon>Pseudomonadati</taxon>
        <taxon>Spirochaetota</taxon>
        <taxon>Spirochaetia</taxon>
        <taxon>Brevinematales</taxon>
        <taxon>Brevinemataceae</taxon>
        <taxon>Brevinema</taxon>
    </lineage>
</organism>
<comment type="similarity">
    <text evidence="1">Belongs to the low molecular weight phosphotyrosine protein phosphatase family.</text>
</comment>
<dbReference type="CDD" id="cd16343">
    <property type="entry name" value="LMWPTP"/>
    <property type="match status" value="1"/>
</dbReference>
<reference evidence="8" key="1">
    <citation type="submission" date="2016-10" db="EMBL/GenBank/DDBJ databases">
        <authorList>
            <person name="Varghese N."/>
            <person name="Submissions S."/>
        </authorList>
    </citation>
    <scope>NUCLEOTIDE SEQUENCE [LARGE SCALE GENOMIC DNA]</scope>
    <source>
        <strain evidence="8">ATCC 43811</strain>
    </source>
</reference>
<evidence type="ECO:0000256" key="5">
    <source>
        <dbReference type="PIRSR" id="PIRSR617867-1"/>
    </source>
</evidence>
<protein>
    <recommendedName>
        <fullName evidence="2">protein-tyrosine-phosphatase</fullName>
        <ecNumber evidence="2">3.1.3.48</ecNumber>
    </recommendedName>
</protein>
<gene>
    <name evidence="7" type="ORF">SAMN02745150_01022</name>
</gene>
<dbReference type="GO" id="GO:0004725">
    <property type="term" value="F:protein tyrosine phosphatase activity"/>
    <property type="evidence" value="ECO:0007669"/>
    <property type="project" value="UniProtKB-EC"/>
</dbReference>
<evidence type="ECO:0000256" key="4">
    <source>
        <dbReference type="ARBA" id="ARBA00022912"/>
    </source>
</evidence>
<feature type="active site" description="Proton donor" evidence="5">
    <location>
        <position position="123"/>
    </location>
</feature>
<keyword evidence="4" id="KW-0904">Protein phosphatase</keyword>